<dbReference type="InterPro" id="IPR029044">
    <property type="entry name" value="Nucleotide-diphossugar_trans"/>
</dbReference>
<gene>
    <name evidence="2" type="ORF">M8523_25870</name>
</gene>
<accession>A0AA41Z233</accession>
<evidence type="ECO:0000313" key="2">
    <source>
        <dbReference type="EMBL" id="MCW6511415.1"/>
    </source>
</evidence>
<protein>
    <submittedName>
        <fullName evidence="2">Glycosyltransferase family 2 protein</fullName>
    </submittedName>
</protein>
<dbReference type="RefSeq" id="WP_282587793.1">
    <property type="nucleotide sequence ID" value="NZ_JAMOIM010000026.1"/>
</dbReference>
<dbReference type="AlphaFoldDB" id="A0AA41Z233"/>
<dbReference type="PANTHER" id="PTHR43179">
    <property type="entry name" value="RHAMNOSYLTRANSFERASE WBBL"/>
    <property type="match status" value="1"/>
</dbReference>
<comment type="caution">
    <text evidence="2">The sequence shown here is derived from an EMBL/GenBank/DDBJ whole genome shotgun (WGS) entry which is preliminary data.</text>
</comment>
<dbReference type="GO" id="GO:0016757">
    <property type="term" value="F:glycosyltransferase activity"/>
    <property type="evidence" value="ECO:0007669"/>
    <property type="project" value="UniProtKB-KW"/>
</dbReference>
<evidence type="ECO:0000313" key="3">
    <source>
        <dbReference type="Proteomes" id="UP001165667"/>
    </source>
</evidence>
<feature type="domain" description="Glycosyltransferase 2-like" evidence="1">
    <location>
        <begin position="312"/>
        <end position="489"/>
    </location>
</feature>
<dbReference type="CDD" id="cd04186">
    <property type="entry name" value="GT_2_like_c"/>
    <property type="match status" value="1"/>
</dbReference>
<dbReference type="SUPFAM" id="SSF53448">
    <property type="entry name" value="Nucleotide-diphospho-sugar transferases"/>
    <property type="match status" value="2"/>
</dbReference>
<dbReference type="Gene3D" id="3.90.550.10">
    <property type="entry name" value="Spore Coat Polysaccharide Biosynthesis Protein SpsA, Chain A"/>
    <property type="match status" value="2"/>
</dbReference>
<keyword evidence="3" id="KW-1185">Reference proteome</keyword>
<dbReference type="PANTHER" id="PTHR43179:SF7">
    <property type="entry name" value="RHAMNOSYLTRANSFERASE WBBL"/>
    <property type="match status" value="1"/>
</dbReference>
<evidence type="ECO:0000259" key="1">
    <source>
        <dbReference type="Pfam" id="PF00535"/>
    </source>
</evidence>
<dbReference type="CDD" id="cd04184">
    <property type="entry name" value="GT2_RfbC_Mx_like"/>
    <property type="match status" value="1"/>
</dbReference>
<feature type="domain" description="Glycosyltransferase 2-like" evidence="1">
    <location>
        <begin position="58"/>
        <end position="183"/>
    </location>
</feature>
<dbReference type="EMBL" id="JAMOIM010000026">
    <property type="protein sequence ID" value="MCW6511415.1"/>
    <property type="molecule type" value="Genomic_DNA"/>
</dbReference>
<dbReference type="Pfam" id="PF00535">
    <property type="entry name" value="Glycos_transf_2"/>
    <property type="match status" value="2"/>
</dbReference>
<proteinExistence type="predicted"/>
<reference evidence="2" key="1">
    <citation type="submission" date="2022-05" db="EMBL/GenBank/DDBJ databases">
        <authorList>
            <person name="Pankratov T."/>
        </authorList>
    </citation>
    <scope>NUCLEOTIDE SEQUENCE</scope>
    <source>
        <strain evidence="2">BP6-180914</strain>
    </source>
</reference>
<sequence length="583" mass="66215">MIAFNPLPNGKQNPRQTVDRNGKYAFESARGRYVYIPPRRPDRGPDAFSPATHKIKFSIVVPVYNTEPDLLDRMVASVLVQWHADWELIIVDDASPDERTRVALAQLSDPRIRVERQARNGGISAATNAALDLATGDFVVFLDHDDELTADCLHELALCIARQDPDFIYSDEDKIDTDGGYIQPFFKPDWSPDTMMSTMFTCHVMCVRRAILDVVGGLRSEFDGSQDYDFVLRLVEKTDRIAHIPKILYHWRIIPASVAADMNAKPYAIDASRRAREAALHRRGLPGTVEPVAQMPVYFRVNYALRHTPTISIIIPTKNNAVVLERCIQSIYERTRYAQFEIIVMDNGSTEADAFAVLRKLERQPKTRVHVHRKPFNYSEINNAGVRHAAGDLLLFLNDDTEVMSEDWLDRMGGYAQLAHIGAVGAKLLYPGTRRIQHNGVLNLDDGPTHAFHNMAADDPGYFMRNLLEWNWAAVTGACMMIERRKFDAVGGFDEGFPIAYNDVKLCFDLRDRGFYNVVCPSVELIHYESHSRGLDAHSLEKTRRLERERARLYQECPQHFMRDPFHSPNLSATSTHFDLPAA</sequence>
<name>A0AA41Z233_9HYPH</name>
<dbReference type="Proteomes" id="UP001165667">
    <property type="component" value="Unassembled WGS sequence"/>
</dbReference>
<organism evidence="2 3">
    <name type="scientific">Lichenifustis flavocetrariae</name>
    <dbReference type="NCBI Taxonomy" id="2949735"/>
    <lineage>
        <taxon>Bacteria</taxon>
        <taxon>Pseudomonadati</taxon>
        <taxon>Pseudomonadota</taxon>
        <taxon>Alphaproteobacteria</taxon>
        <taxon>Hyphomicrobiales</taxon>
        <taxon>Lichenihabitantaceae</taxon>
        <taxon>Lichenifustis</taxon>
    </lineage>
</organism>
<dbReference type="InterPro" id="IPR001173">
    <property type="entry name" value="Glyco_trans_2-like"/>
</dbReference>